<dbReference type="GO" id="GO:0005829">
    <property type="term" value="C:cytosol"/>
    <property type="evidence" value="ECO:0007669"/>
    <property type="project" value="TreeGrafter"/>
</dbReference>
<dbReference type="Pfam" id="PF02775">
    <property type="entry name" value="TPP_enzyme_C"/>
    <property type="match status" value="1"/>
</dbReference>
<evidence type="ECO:0000256" key="2">
    <source>
        <dbReference type="ARBA" id="ARBA00001964"/>
    </source>
</evidence>
<name>G9N595_HYPVG</name>
<dbReference type="InterPro" id="IPR047213">
    <property type="entry name" value="TPP_PYR_PDC_IPDC-like"/>
</dbReference>
<dbReference type="GO" id="GO:0000949">
    <property type="term" value="P:aromatic amino acid family catabolic process to alcohol via Ehrlich pathway"/>
    <property type="evidence" value="ECO:0007669"/>
    <property type="project" value="TreeGrafter"/>
</dbReference>
<evidence type="ECO:0000256" key="5">
    <source>
        <dbReference type="ARBA" id="ARBA00014422"/>
    </source>
</evidence>
<dbReference type="InterPro" id="IPR012110">
    <property type="entry name" value="PDC/IPDC-like"/>
</dbReference>
<dbReference type="CDD" id="cd02005">
    <property type="entry name" value="TPP_PDC_IPDC"/>
    <property type="match status" value="1"/>
</dbReference>
<organism evidence="16 17">
    <name type="scientific">Hypocrea virens (strain Gv29-8 / FGSC 10586)</name>
    <name type="common">Gliocladium virens</name>
    <name type="synonym">Trichoderma virens</name>
    <dbReference type="NCBI Taxonomy" id="413071"/>
    <lineage>
        <taxon>Eukaryota</taxon>
        <taxon>Fungi</taxon>
        <taxon>Dikarya</taxon>
        <taxon>Ascomycota</taxon>
        <taxon>Pezizomycotina</taxon>
        <taxon>Sordariomycetes</taxon>
        <taxon>Hypocreomycetidae</taxon>
        <taxon>Hypocreales</taxon>
        <taxon>Hypocreaceae</taxon>
        <taxon>Trichoderma</taxon>
    </lineage>
</organism>
<dbReference type="GO" id="GO:0005634">
    <property type="term" value="C:nucleus"/>
    <property type="evidence" value="ECO:0007669"/>
    <property type="project" value="TreeGrafter"/>
</dbReference>
<evidence type="ECO:0000256" key="3">
    <source>
        <dbReference type="ARBA" id="ARBA00007812"/>
    </source>
</evidence>
<evidence type="ECO:0000256" key="1">
    <source>
        <dbReference type="ARBA" id="ARBA00001041"/>
    </source>
</evidence>
<dbReference type="OrthoDB" id="3970464at2759"/>
<evidence type="ECO:0000256" key="4">
    <source>
        <dbReference type="ARBA" id="ARBA00013202"/>
    </source>
</evidence>
<evidence type="ECO:0000256" key="8">
    <source>
        <dbReference type="ARBA" id="ARBA00022842"/>
    </source>
</evidence>
<feature type="domain" description="Thiamine pyrophosphate enzyme central" evidence="13">
    <location>
        <begin position="216"/>
        <end position="333"/>
    </location>
</feature>
<dbReference type="GO" id="GO:0030976">
    <property type="term" value="F:thiamine pyrophosphate binding"/>
    <property type="evidence" value="ECO:0007669"/>
    <property type="project" value="InterPro"/>
</dbReference>
<comment type="similarity">
    <text evidence="3 12">Belongs to the TPP enzyme family.</text>
</comment>
<keyword evidence="17" id="KW-1185">Reference proteome</keyword>
<keyword evidence="8 11" id="KW-0460">Magnesium</keyword>
<dbReference type="Gene3D" id="3.40.50.1220">
    <property type="entry name" value="TPP-binding domain"/>
    <property type="match status" value="1"/>
</dbReference>
<comment type="catalytic activity">
    <reaction evidence="1">
        <text>a 2-oxocarboxylate + H(+) = an aldehyde + CO2</text>
        <dbReference type="Rhea" id="RHEA:11628"/>
        <dbReference type="ChEBI" id="CHEBI:15378"/>
        <dbReference type="ChEBI" id="CHEBI:16526"/>
        <dbReference type="ChEBI" id="CHEBI:17478"/>
        <dbReference type="ChEBI" id="CHEBI:35179"/>
        <dbReference type="EC" id="4.1.1.1"/>
    </reaction>
</comment>
<dbReference type="InterPro" id="IPR029061">
    <property type="entry name" value="THDP-binding"/>
</dbReference>
<evidence type="ECO:0000313" key="16">
    <source>
        <dbReference type="EMBL" id="EHK17940.1"/>
    </source>
</evidence>
<dbReference type="PIRSF" id="PIRSF036565">
    <property type="entry name" value="Pyruvt_ip_decrb"/>
    <property type="match status" value="1"/>
</dbReference>
<feature type="binding site" evidence="11">
    <location>
        <position position="494"/>
    </location>
    <ligand>
        <name>Mg(2+)</name>
        <dbReference type="ChEBI" id="CHEBI:18420"/>
    </ligand>
</feature>
<dbReference type="OMA" id="AQEISVM"/>
<comment type="caution">
    <text evidence="16">The sequence shown here is derived from an EMBL/GenBank/DDBJ whole genome shotgun (WGS) entry which is preliminary data.</text>
</comment>
<dbReference type="AlphaFoldDB" id="G9N595"/>
<feature type="binding site" evidence="11">
    <location>
        <position position="492"/>
    </location>
    <ligand>
        <name>Mg(2+)</name>
        <dbReference type="ChEBI" id="CHEBI:18420"/>
    </ligand>
</feature>
<keyword evidence="9 12" id="KW-0786">Thiamine pyrophosphate</keyword>
<evidence type="ECO:0000259" key="13">
    <source>
        <dbReference type="Pfam" id="PF00205"/>
    </source>
</evidence>
<keyword evidence="6 11" id="KW-0479">Metal-binding</keyword>
<dbReference type="GeneID" id="25794303"/>
<dbReference type="InterPro" id="IPR029035">
    <property type="entry name" value="DHS-like_NAD/FAD-binding_dom"/>
</dbReference>
<keyword evidence="7" id="KW-0210">Decarboxylase</keyword>
<evidence type="ECO:0000313" key="17">
    <source>
        <dbReference type="Proteomes" id="UP000007115"/>
    </source>
</evidence>
<dbReference type="eggNOG" id="KOG1184">
    <property type="taxonomic scope" value="Eukaryota"/>
</dbReference>
<dbReference type="GO" id="GO:0004737">
    <property type="term" value="F:pyruvate decarboxylase activity"/>
    <property type="evidence" value="ECO:0007669"/>
    <property type="project" value="UniProtKB-EC"/>
</dbReference>
<dbReference type="InterPro" id="IPR012001">
    <property type="entry name" value="Thiamin_PyroP_enz_TPP-bd_dom"/>
</dbReference>
<dbReference type="PANTHER" id="PTHR43452">
    <property type="entry name" value="PYRUVATE DECARBOXYLASE"/>
    <property type="match status" value="1"/>
</dbReference>
<dbReference type="InterPro" id="IPR012000">
    <property type="entry name" value="Thiamin_PyroP_enz_cen_dom"/>
</dbReference>
<comment type="cofactor">
    <cofactor evidence="2">
        <name>thiamine diphosphate</name>
        <dbReference type="ChEBI" id="CHEBI:58937"/>
    </cofactor>
</comment>
<dbReference type="SUPFAM" id="SSF52467">
    <property type="entry name" value="DHS-like NAD/FAD-binding domain"/>
    <property type="match status" value="1"/>
</dbReference>
<evidence type="ECO:0000256" key="10">
    <source>
        <dbReference type="ARBA" id="ARBA00023239"/>
    </source>
</evidence>
<dbReference type="Pfam" id="PF00205">
    <property type="entry name" value="TPP_enzyme_M"/>
    <property type="match status" value="1"/>
</dbReference>
<dbReference type="RefSeq" id="XP_013952141.1">
    <property type="nucleotide sequence ID" value="XM_014096666.1"/>
</dbReference>
<dbReference type="Proteomes" id="UP000007115">
    <property type="component" value="Unassembled WGS sequence"/>
</dbReference>
<protein>
    <recommendedName>
        <fullName evidence="5">Pyruvate decarboxylase</fullName>
        <ecNumber evidence="4">4.1.1.1</ecNumber>
    </recommendedName>
</protein>
<dbReference type="InterPro" id="IPR047214">
    <property type="entry name" value="TPP_PDC_IPDC"/>
</dbReference>
<gene>
    <name evidence="16" type="ORF">TRIVIDRAFT_44409</name>
</gene>
<dbReference type="HOGENOM" id="CLU_013748_0_2_1"/>
<dbReference type="EC" id="4.1.1.1" evidence="4"/>
<dbReference type="InParanoid" id="G9N595"/>
<dbReference type="FunFam" id="3.40.50.970:FF:000024">
    <property type="entry name" value="Pyruvate decarboxylase isozyme"/>
    <property type="match status" value="1"/>
</dbReference>
<keyword evidence="10" id="KW-0456">Lyase</keyword>
<evidence type="ECO:0000259" key="15">
    <source>
        <dbReference type="Pfam" id="PF02776"/>
    </source>
</evidence>
<dbReference type="EMBL" id="ABDF02000087">
    <property type="protein sequence ID" value="EHK17940.1"/>
    <property type="molecule type" value="Genomic_DNA"/>
</dbReference>
<evidence type="ECO:0000256" key="11">
    <source>
        <dbReference type="PIRSR" id="PIRSR036565-2"/>
    </source>
</evidence>
<evidence type="ECO:0000256" key="7">
    <source>
        <dbReference type="ARBA" id="ARBA00022793"/>
    </source>
</evidence>
<comment type="cofactor">
    <cofactor evidence="11">
        <name>Mg(2+)</name>
        <dbReference type="ChEBI" id="CHEBI:18420"/>
    </cofactor>
    <text evidence="11">Binds 1 Mg(2+) per subunit.</text>
</comment>
<dbReference type="SUPFAM" id="SSF52518">
    <property type="entry name" value="Thiamin diphosphate-binding fold (THDP-binding)"/>
    <property type="match status" value="2"/>
</dbReference>
<dbReference type="FunFam" id="3.40.50.970:FF:000019">
    <property type="entry name" value="Pyruvate decarboxylase isozyme"/>
    <property type="match status" value="1"/>
</dbReference>
<dbReference type="PANTHER" id="PTHR43452:SF11">
    <property type="entry name" value="PYRUVATE DECARBOXYLASE"/>
    <property type="match status" value="1"/>
</dbReference>
<reference evidence="16 17" key="1">
    <citation type="journal article" date="2011" name="Genome Biol.">
        <title>Comparative genome sequence analysis underscores mycoparasitism as the ancestral life style of Trichoderma.</title>
        <authorList>
            <person name="Kubicek C.P."/>
            <person name="Herrera-Estrella A."/>
            <person name="Seidl-Seiboth V."/>
            <person name="Martinez D.A."/>
            <person name="Druzhinina I.S."/>
            <person name="Thon M."/>
            <person name="Zeilinger S."/>
            <person name="Casas-Flores S."/>
            <person name="Horwitz B.A."/>
            <person name="Mukherjee P.K."/>
            <person name="Mukherjee M."/>
            <person name="Kredics L."/>
            <person name="Alcaraz L.D."/>
            <person name="Aerts A."/>
            <person name="Antal Z."/>
            <person name="Atanasova L."/>
            <person name="Cervantes-Badillo M.G."/>
            <person name="Challacombe J."/>
            <person name="Chertkov O."/>
            <person name="McCluskey K."/>
            <person name="Coulpier F."/>
            <person name="Deshpande N."/>
            <person name="von Doehren H."/>
            <person name="Ebbole D.J."/>
            <person name="Esquivel-Naranjo E.U."/>
            <person name="Fekete E."/>
            <person name="Flipphi M."/>
            <person name="Glaser F."/>
            <person name="Gomez-Rodriguez E.Y."/>
            <person name="Gruber S."/>
            <person name="Han C."/>
            <person name="Henrissat B."/>
            <person name="Hermosa R."/>
            <person name="Hernandez-Onate M."/>
            <person name="Karaffa L."/>
            <person name="Kosti I."/>
            <person name="Le Crom S."/>
            <person name="Lindquist E."/>
            <person name="Lucas S."/>
            <person name="Luebeck M."/>
            <person name="Luebeck P.S."/>
            <person name="Margeot A."/>
            <person name="Metz B."/>
            <person name="Misra M."/>
            <person name="Nevalainen H."/>
            <person name="Omann M."/>
            <person name="Packer N."/>
            <person name="Perrone G."/>
            <person name="Uresti-Rivera E.E."/>
            <person name="Salamov A."/>
            <person name="Schmoll M."/>
            <person name="Seiboth B."/>
            <person name="Shapiro H."/>
            <person name="Sukno S."/>
            <person name="Tamayo-Ramos J.A."/>
            <person name="Tisch D."/>
            <person name="Wiest A."/>
            <person name="Wilkinson H.H."/>
            <person name="Zhang M."/>
            <person name="Coutinho P.M."/>
            <person name="Kenerley C.M."/>
            <person name="Monte E."/>
            <person name="Baker S.E."/>
            <person name="Grigoriev I.V."/>
        </authorList>
    </citation>
    <scope>NUCLEOTIDE SEQUENCE [LARGE SCALE GENOMIC DNA]</scope>
    <source>
        <strain evidence="17">Gv29-8 / FGSC 10586</strain>
    </source>
</reference>
<dbReference type="STRING" id="413071.G9N595"/>
<evidence type="ECO:0000256" key="6">
    <source>
        <dbReference type="ARBA" id="ARBA00022723"/>
    </source>
</evidence>
<evidence type="ECO:0000256" key="12">
    <source>
        <dbReference type="RuleBase" id="RU362132"/>
    </source>
</evidence>
<feature type="binding site" evidence="11">
    <location>
        <position position="465"/>
    </location>
    <ligand>
        <name>Mg(2+)</name>
        <dbReference type="ChEBI" id="CHEBI:18420"/>
    </ligand>
</feature>
<sequence>MIKDSNSSATMRHAQQSTIPLGAYLFNRVQQLGIRSVFGVPGDYNLALLDFIEPSGLDWVGNCNELNAAYAADGYARIHGLSVVITTFGVGELSAINGIAGAYAERAPVIHIVGTPSRSLQSSRALVHHTFIDGEYKRFAAMYAHVTAAQVNLTDAETAPDQIDWVIAQAMIHQRPVYLQIPEDMANVAVAATNLGLGPITGPSLGTLPINPEHVATILDRMYSAKQPVILVDGESRNIGALAEMDQLIRATGWLTWTSAFGKGLVDEELPNVHGVYLADYGDDSCATYFKTADLVLFFGPHLSNINTHIFTAIPDETVTIAFSPNQVQIDGHVLRDTSPRRILAEIVKLVDMPRLAQVTGPRVVPLPDPNPVASDMLCQALFYPFMNRMFRRGDIILTETGTAAEGGKVFKLPSGCRFFTAVTWLSIGYMLPAALGVTLAQRDSASHQQGHNREPHRTFLFIGDGSFQMTAQEMSTMIKKNLNVVIIIINNNGYTIERVIHGRNASYNNISQWNHRHALGLFGLSDDDAAHRYFAARTWGELRTALDSQPMQRENAGVTVIEAFMGQEDCTGELKKLLLEQVSKEDKTSL</sequence>
<evidence type="ECO:0000256" key="9">
    <source>
        <dbReference type="ARBA" id="ARBA00023052"/>
    </source>
</evidence>
<dbReference type="Pfam" id="PF02776">
    <property type="entry name" value="TPP_enzyme_N"/>
    <property type="match status" value="1"/>
</dbReference>
<proteinExistence type="inferred from homology"/>
<accession>G9N595</accession>
<dbReference type="GO" id="GO:0000287">
    <property type="term" value="F:magnesium ion binding"/>
    <property type="evidence" value="ECO:0007669"/>
    <property type="project" value="InterPro"/>
</dbReference>
<dbReference type="CDD" id="cd07038">
    <property type="entry name" value="TPP_PYR_PDC_IPDC_like"/>
    <property type="match status" value="1"/>
</dbReference>
<dbReference type="InterPro" id="IPR011766">
    <property type="entry name" value="TPP_enzyme_TPP-bd"/>
</dbReference>
<evidence type="ECO:0000259" key="14">
    <source>
        <dbReference type="Pfam" id="PF02775"/>
    </source>
</evidence>
<feature type="domain" description="Thiamine pyrophosphate enzyme N-terminal TPP-binding" evidence="15">
    <location>
        <begin position="21"/>
        <end position="128"/>
    </location>
</feature>
<dbReference type="Gene3D" id="3.40.50.970">
    <property type="match status" value="2"/>
</dbReference>
<feature type="domain" description="Thiamine pyrophosphate enzyme TPP-binding" evidence="14">
    <location>
        <begin position="411"/>
        <end position="499"/>
    </location>
</feature>
<dbReference type="VEuPathDB" id="FungiDB:TRIVIDRAFT_44409"/>